<comment type="subcellular location">
    <subcellularLocation>
        <location evidence="1">Cell envelope</location>
    </subcellularLocation>
</comment>
<sequence length="340" mass="35857">MKSKRIMALALAGILAVTMLGGCGGGDSANGNSDKGSSEGKKLTIVMSQRDEWLSTLDAAAKAAASEMGYSLNSLDSQSDANKQIQFVETARNNGEKAIIVNLVDPNTAKDIVEAAGDMKVVFVNRPPADTSILNENVVYVGSDEMTSGKFQGEWLAEHFKAQGKTEIKYILLNGILGQVSTTNRTKSVLQALKDNGITAVEASAPLACDYDRAKAMNQIGPLLSTGTKFDCIIANNDAMALGAIEALEQQNIDPSTIPIVGIDATADACAAIQSGKLAMSVFQDPKGQGTGAILAAINLIEGKPINEGIDYQLDTANPNIEWVPFEPVTADNVADYLNR</sequence>
<dbReference type="InterPro" id="IPR028082">
    <property type="entry name" value="Peripla_BP_I"/>
</dbReference>
<dbReference type="PROSITE" id="PS51257">
    <property type="entry name" value="PROKAR_LIPOPROTEIN"/>
    <property type="match status" value="1"/>
</dbReference>
<feature type="signal peptide" evidence="4">
    <location>
        <begin position="1"/>
        <end position="21"/>
    </location>
</feature>
<protein>
    <submittedName>
        <fullName evidence="6">Sugar ABC transporter substrate-binding protein</fullName>
    </submittedName>
</protein>
<dbReference type="GO" id="GO:0030246">
    <property type="term" value="F:carbohydrate binding"/>
    <property type="evidence" value="ECO:0007669"/>
    <property type="project" value="UniProtKB-ARBA"/>
</dbReference>
<dbReference type="Gene3D" id="3.40.50.2300">
    <property type="match status" value="2"/>
</dbReference>
<accession>A0A8J8B1F0</accession>
<dbReference type="Pfam" id="PF13407">
    <property type="entry name" value="Peripla_BP_4"/>
    <property type="match status" value="1"/>
</dbReference>
<keyword evidence="3 4" id="KW-0732">Signal</keyword>
<feature type="domain" description="Periplasmic binding protein" evidence="5">
    <location>
        <begin position="46"/>
        <end position="304"/>
    </location>
</feature>
<proteinExistence type="inferred from homology"/>
<gene>
    <name evidence="6" type="ORF">KCX82_12275</name>
</gene>
<dbReference type="RefSeq" id="WP_227018777.1">
    <property type="nucleotide sequence ID" value="NZ_JAGSND010000007.1"/>
</dbReference>
<evidence type="ECO:0000256" key="4">
    <source>
        <dbReference type="SAM" id="SignalP"/>
    </source>
</evidence>
<evidence type="ECO:0000313" key="6">
    <source>
        <dbReference type="EMBL" id="MBR0598658.1"/>
    </source>
</evidence>
<dbReference type="AlphaFoldDB" id="A0A8J8B1F0"/>
<feature type="chain" id="PRO_5038383343" evidence="4">
    <location>
        <begin position="22"/>
        <end position="340"/>
    </location>
</feature>
<dbReference type="PANTHER" id="PTHR46847:SF1">
    <property type="entry name" value="D-ALLOSE-BINDING PERIPLASMIC PROTEIN-RELATED"/>
    <property type="match status" value="1"/>
</dbReference>
<evidence type="ECO:0000256" key="1">
    <source>
        <dbReference type="ARBA" id="ARBA00004196"/>
    </source>
</evidence>
<dbReference type="InterPro" id="IPR025997">
    <property type="entry name" value="SBP_2_dom"/>
</dbReference>
<organism evidence="6 7">
    <name type="scientific">Sinanaerobacter chloroacetimidivorans</name>
    <dbReference type="NCBI Taxonomy" id="2818044"/>
    <lineage>
        <taxon>Bacteria</taxon>
        <taxon>Bacillati</taxon>
        <taxon>Bacillota</taxon>
        <taxon>Clostridia</taxon>
        <taxon>Peptostreptococcales</taxon>
        <taxon>Anaerovoracaceae</taxon>
        <taxon>Sinanaerobacter</taxon>
    </lineage>
</organism>
<evidence type="ECO:0000259" key="5">
    <source>
        <dbReference type="Pfam" id="PF13407"/>
    </source>
</evidence>
<reference evidence="6" key="2">
    <citation type="submission" date="2021-04" db="EMBL/GenBank/DDBJ databases">
        <authorList>
            <person name="Liu J."/>
        </authorList>
    </citation>
    <scope>NUCLEOTIDE SEQUENCE</scope>
    <source>
        <strain evidence="6">BAD-6</strain>
    </source>
</reference>
<keyword evidence="7" id="KW-1185">Reference proteome</keyword>
<evidence type="ECO:0000313" key="7">
    <source>
        <dbReference type="Proteomes" id="UP000675664"/>
    </source>
</evidence>
<comment type="caution">
    <text evidence="6">The sequence shown here is derived from an EMBL/GenBank/DDBJ whole genome shotgun (WGS) entry which is preliminary data.</text>
</comment>
<dbReference type="CDD" id="cd01536">
    <property type="entry name" value="PBP1_ABC_sugar_binding-like"/>
    <property type="match status" value="1"/>
</dbReference>
<evidence type="ECO:0000256" key="3">
    <source>
        <dbReference type="ARBA" id="ARBA00022729"/>
    </source>
</evidence>
<dbReference type="SUPFAM" id="SSF53822">
    <property type="entry name" value="Periplasmic binding protein-like I"/>
    <property type="match status" value="1"/>
</dbReference>
<dbReference type="GO" id="GO:0030313">
    <property type="term" value="C:cell envelope"/>
    <property type="evidence" value="ECO:0007669"/>
    <property type="project" value="UniProtKB-SubCell"/>
</dbReference>
<dbReference type="EMBL" id="JAGSND010000007">
    <property type="protein sequence ID" value="MBR0598658.1"/>
    <property type="molecule type" value="Genomic_DNA"/>
</dbReference>
<name>A0A8J8B1F0_9FIRM</name>
<dbReference type="Proteomes" id="UP000675664">
    <property type="component" value="Unassembled WGS sequence"/>
</dbReference>
<reference evidence="6" key="1">
    <citation type="submission" date="2021-04" db="EMBL/GenBank/DDBJ databases">
        <title>Sinoanaerobacter chloroacetimidivorans sp. nov., an obligate anaerobic bacterium isolated from anaerobic sludge.</title>
        <authorList>
            <person name="Bao Y."/>
        </authorList>
    </citation>
    <scope>NUCLEOTIDE SEQUENCE</scope>
    <source>
        <strain evidence="6">BAD-6</strain>
    </source>
</reference>
<dbReference type="PANTHER" id="PTHR46847">
    <property type="entry name" value="D-ALLOSE-BINDING PERIPLASMIC PROTEIN-RELATED"/>
    <property type="match status" value="1"/>
</dbReference>
<comment type="similarity">
    <text evidence="2">Belongs to the bacterial solute-binding protein 2 family.</text>
</comment>
<evidence type="ECO:0000256" key="2">
    <source>
        <dbReference type="ARBA" id="ARBA00007639"/>
    </source>
</evidence>